<dbReference type="AlphaFoldDB" id="A0A4Y9ZIH8"/>
<accession>A0A4Y9ZIH8</accession>
<gene>
    <name evidence="2" type="ORF">EWM64_g9445</name>
</gene>
<dbReference type="InterPro" id="IPR015814">
    <property type="entry name" value="Pgluconate_DH_NAD-bd_C"/>
</dbReference>
<reference evidence="2 3" key="1">
    <citation type="submission" date="2019-02" db="EMBL/GenBank/DDBJ databases">
        <title>Genome sequencing of the rare red list fungi Hericium alpestre (H. flagellum).</title>
        <authorList>
            <person name="Buettner E."/>
            <person name="Kellner H."/>
        </authorList>
    </citation>
    <scope>NUCLEOTIDE SEQUENCE [LARGE SCALE GENOMIC DNA]</scope>
    <source>
        <strain evidence="2 3">DSM 108284</strain>
    </source>
</reference>
<dbReference type="SUPFAM" id="SSF48179">
    <property type="entry name" value="6-phosphogluconate dehydrogenase C-terminal domain-like"/>
    <property type="match status" value="1"/>
</dbReference>
<comment type="caution">
    <text evidence="2">The sequence shown here is derived from an EMBL/GenBank/DDBJ whole genome shotgun (WGS) entry which is preliminary data.</text>
</comment>
<evidence type="ECO:0000313" key="2">
    <source>
        <dbReference type="EMBL" id="TFY74566.1"/>
    </source>
</evidence>
<keyword evidence="3" id="KW-1185">Reference proteome</keyword>
<feature type="non-terminal residue" evidence="2">
    <location>
        <position position="1"/>
    </location>
</feature>
<dbReference type="OrthoDB" id="9988102at2759"/>
<name>A0A4Y9ZIH8_9AGAM</name>
<organism evidence="2 3">
    <name type="scientific">Hericium alpestre</name>
    <dbReference type="NCBI Taxonomy" id="135208"/>
    <lineage>
        <taxon>Eukaryota</taxon>
        <taxon>Fungi</taxon>
        <taxon>Dikarya</taxon>
        <taxon>Basidiomycota</taxon>
        <taxon>Agaricomycotina</taxon>
        <taxon>Agaricomycetes</taxon>
        <taxon>Russulales</taxon>
        <taxon>Hericiaceae</taxon>
        <taxon>Hericium</taxon>
    </lineage>
</organism>
<dbReference type="Proteomes" id="UP000298061">
    <property type="component" value="Unassembled WGS sequence"/>
</dbReference>
<evidence type="ECO:0000313" key="3">
    <source>
        <dbReference type="Proteomes" id="UP000298061"/>
    </source>
</evidence>
<dbReference type="EMBL" id="SFCI01002008">
    <property type="protein sequence ID" value="TFY74566.1"/>
    <property type="molecule type" value="Genomic_DNA"/>
</dbReference>
<feature type="domain" description="Phosphogluconate dehydrogenase NAD-binding putative C-terminal" evidence="1">
    <location>
        <begin position="95"/>
        <end position="154"/>
    </location>
</feature>
<protein>
    <recommendedName>
        <fullName evidence="1">Phosphogluconate dehydrogenase NAD-binding putative C-terminal domain-containing protein</fullName>
    </recommendedName>
</protein>
<proteinExistence type="predicted"/>
<dbReference type="InterPro" id="IPR008927">
    <property type="entry name" value="6-PGluconate_DH-like_C_sf"/>
</dbReference>
<evidence type="ECO:0000259" key="1">
    <source>
        <dbReference type="Pfam" id="PF09130"/>
    </source>
</evidence>
<dbReference type="STRING" id="135208.A0A4Y9ZIH8"/>
<sequence>IHFVDAGIIGGPPKDTYNPTFYAAADAQDVTALDSFEALSAHGLKISTLRGDQAGVGDASALKMSYAGITKGLTGLFTTMILGHRARVVPATSAALLRELHASQPVLLQRLGRAIPDMLPKAYRWVGEMHEISEFVGGPLADVHKGMAAVYERVDRAVAEDGPDKEVLERFARDARDLLEKDQNSN</sequence>
<dbReference type="Pfam" id="PF09130">
    <property type="entry name" value="DUF1932"/>
    <property type="match status" value="1"/>
</dbReference>